<dbReference type="InterPro" id="IPR032466">
    <property type="entry name" value="Metal_Hydrolase"/>
</dbReference>
<dbReference type="PANTHER" id="PTHR10443">
    <property type="entry name" value="MICROSOMAL DIPEPTIDASE"/>
    <property type="match status" value="1"/>
</dbReference>
<dbReference type="Gene3D" id="3.20.20.140">
    <property type="entry name" value="Metal-dependent hydrolases"/>
    <property type="match status" value="1"/>
</dbReference>
<dbReference type="PROSITE" id="PS51257">
    <property type="entry name" value="PROKAR_LIPOPROTEIN"/>
    <property type="match status" value="1"/>
</dbReference>
<dbReference type="PANTHER" id="PTHR10443:SF12">
    <property type="entry name" value="DIPEPTIDASE"/>
    <property type="match status" value="1"/>
</dbReference>
<dbReference type="Gene3D" id="3.40.50.880">
    <property type="match status" value="1"/>
</dbReference>
<dbReference type="CDD" id="cd01745">
    <property type="entry name" value="GATase1_2"/>
    <property type="match status" value="1"/>
</dbReference>
<accession>J9GRI5</accession>
<dbReference type="PROSITE" id="PS51365">
    <property type="entry name" value="RENAL_DIPEPTIDASE_2"/>
    <property type="match status" value="1"/>
</dbReference>
<gene>
    <name evidence="1" type="ORF">EVA_06741</name>
</gene>
<dbReference type="Pfam" id="PF07722">
    <property type="entry name" value="Peptidase_C26"/>
    <property type="match status" value="1"/>
</dbReference>
<dbReference type="CDD" id="cd01301">
    <property type="entry name" value="rDP_like"/>
    <property type="match status" value="1"/>
</dbReference>
<dbReference type="PROSITE" id="PS51273">
    <property type="entry name" value="GATASE_TYPE_1"/>
    <property type="match status" value="1"/>
</dbReference>
<name>J9GRI5_9ZZZZ</name>
<protein>
    <submittedName>
        <fullName evidence="1">Membrane dipeptidase</fullName>
    </submittedName>
</protein>
<evidence type="ECO:0000313" key="1">
    <source>
        <dbReference type="EMBL" id="EJX05158.1"/>
    </source>
</evidence>
<dbReference type="GO" id="GO:0070573">
    <property type="term" value="F:metallodipeptidase activity"/>
    <property type="evidence" value="ECO:0007669"/>
    <property type="project" value="InterPro"/>
</dbReference>
<dbReference type="SUPFAM" id="SSF51556">
    <property type="entry name" value="Metallo-dependent hydrolases"/>
    <property type="match status" value="1"/>
</dbReference>
<organism evidence="1">
    <name type="scientific">gut metagenome</name>
    <dbReference type="NCBI Taxonomy" id="749906"/>
    <lineage>
        <taxon>unclassified sequences</taxon>
        <taxon>metagenomes</taxon>
        <taxon>organismal metagenomes</taxon>
    </lineage>
</organism>
<comment type="caution">
    <text evidence="1">The sequence shown here is derived from an EMBL/GenBank/DDBJ whole genome shotgun (WGS) entry which is preliminary data.</text>
</comment>
<sequence>MKNKYLFALVLALGCSSLQAQKKKQQSLPAALVQLHQQVDQSCQTSPLLKVRPLIGISSSVNPHRHSVSATYIQSVIAAGGIPTLIPATTDVETLRQLVAQLDGIVLTGGEDIAPAYYGQEPHAQLEEVNAPRDTADLMILKLATDRNVPVLGVCRGLQLMNVAFGGTLHQDLPSQHPSSTVHRQSGDDATAFHAVSVVPHTQLAQLLGTGELQVNSIHHQAIDSLAPTFRATAWSNDSIVEAIEAYPVRPLMAVQFHPEIRTAQGDATQRKLFEFLVQKADTYRRAKEIHRRILSIDTHTDTPLWFSDGYGLGLRKRNCVSLQKMEEGGLDAQFLAAWIGQGKRDAASSQKAVEKITRLIQNTYDEVARYPEYAEVARTEADLIRLKREGKKAFFIGIENGYGIGKDLNNIRKFKEMGVNYITLCHSYDNDICHSSTHTEDASQGLTPFGRKVVKEMNKQGILIDVSHASEGTFWDVMKLSKHPVIASHSSARALCDHDRNLTDEQLRALAQNGGVAQLCLLNAYLRKDKPREANVCDAANHLDHMIQVAGIDHVGIGSDFDGGGGILGCQGDNDFINLTMQLLEKGYTEEDLRKIWGGNLLRVLNTVQKGL</sequence>
<dbReference type="AlphaFoldDB" id="J9GRI5"/>
<dbReference type="InterPro" id="IPR029062">
    <property type="entry name" value="Class_I_gatase-like"/>
</dbReference>
<dbReference type="FunFam" id="3.40.50.880:FF:000030">
    <property type="entry name" value="Gamma-glutamyl-gamma-aminobutyrate hydrolase PuuD"/>
    <property type="match status" value="1"/>
</dbReference>
<dbReference type="Pfam" id="PF01244">
    <property type="entry name" value="Peptidase_M19"/>
    <property type="match status" value="1"/>
</dbReference>
<reference evidence="1" key="1">
    <citation type="journal article" date="2012" name="PLoS ONE">
        <title>Gene sets for utilization of primary and secondary nutrition supplies in the distal gut of endangered iberian lynx.</title>
        <authorList>
            <person name="Alcaide M."/>
            <person name="Messina E."/>
            <person name="Richter M."/>
            <person name="Bargiela R."/>
            <person name="Peplies J."/>
            <person name="Huws S.A."/>
            <person name="Newbold C.J."/>
            <person name="Golyshin P.N."/>
            <person name="Simon M.A."/>
            <person name="Lopez G."/>
            <person name="Yakimov M.M."/>
            <person name="Ferrer M."/>
        </authorList>
    </citation>
    <scope>NUCLEOTIDE SEQUENCE</scope>
</reference>
<dbReference type="GO" id="GO:0006508">
    <property type="term" value="P:proteolysis"/>
    <property type="evidence" value="ECO:0007669"/>
    <property type="project" value="InterPro"/>
</dbReference>
<dbReference type="SUPFAM" id="SSF52317">
    <property type="entry name" value="Class I glutamine amidotransferase-like"/>
    <property type="match status" value="1"/>
</dbReference>
<dbReference type="InterPro" id="IPR011697">
    <property type="entry name" value="Peptidase_C26"/>
</dbReference>
<dbReference type="EMBL" id="AMCI01001559">
    <property type="protein sequence ID" value="EJX05158.1"/>
    <property type="molecule type" value="Genomic_DNA"/>
</dbReference>
<dbReference type="InterPro" id="IPR008257">
    <property type="entry name" value="Pept_M19"/>
</dbReference>
<proteinExistence type="predicted"/>